<comment type="caution">
    <text evidence="1">The sequence shown here is derived from an EMBL/GenBank/DDBJ whole genome shotgun (WGS) entry which is preliminary data.</text>
</comment>
<accession>A0ACC2WE07</accession>
<reference evidence="1" key="1">
    <citation type="submission" date="2023-04" db="EMBL/GenBank/DDBJ databases">
        <title>Draft Genome sequencing of Naganishia species isolated from polar environments using Oxford Nanopore Technology.</title>
        <authorList>
            <person name="Leo P."/>
            <person name="Venkateswaran K."/>
        </authorList>
    </citation>
    <scope>NUCLEOTIDE SEQUENCE</scope>
    <source>
        <strain evidence="1">MNA-CCFEE 5423</strain>
    </source>
</reference>
<protein>
    <submittedName>
        <fullName evidence="1">Uncharacterized protein</fullName>
    </submittedName>
</protein>
<evidence type="ECO:0000313" key="1">
    <source>
        <dbReference type="EMBL" id="KAJ9109302.1"/>
    </source>
</evidence>
<dbReference type="Proteomes" id="UP001227268">
    <property type="component" value="Unassembled WGS sequence"/>
</dbReference>
<gene>
    <name evidence="1" type="ORF">QFC21_000631</name>
</gene>
<sequence length="421" mass="46433">MAIPTSSLTLPALLSRTLTSLLPVFNDEVSTSQSEVQQLLQDSLADLILARRMIDTLGVFSENESMEDIGDNEMVYLAVDWLFAEVQSRVNGDGLQGRIQVLERSKAAYEAFLWLLETYDFPLQDGQTHGGSTAIPLDPAGRRDAKIKQYKMEKAMKEKVSATTGITITSSAVPAILGLINNTISDSATASMSRINISGPSTSVNSENTTSTRTAAIALLSLLLTQTHAALASIEQELDLLKSASMSAHIESEDRERVERQRRETQRKQEGERTGLKEDETWRLDPPLRFGNGVRGGKVAELLDDRGKPTQPFTILPSNGLQNLSDRARLQSEVFRGSHRLPTMTIDEYLEEERARGNIITGGGPESENQLTASEQLALDAEDDGTVDAELKSEQKRQKDEKWARYTDTHRKGEGNTVNRG</sequence>
<dbReference type="EMBL" id="JASBWT010000001">
    <property type="protein sequence ID" value="KAJ9109302.1"/>
    <property type="molecule type" value="Genomic_DNA"/>
</dbReference>
<keyword evidence="2" id="KW-1185">Reference proteome</keyword>
<organism evidence="1 2">
    <name type="scientific">Naganishia friedmannii</name>
    <dbReference type="NCBI Taxonomy" id="89922"/>
    <lineage>
        <taxon>Eukaryota</taxon>
        <taxon>Fungi</taxon>
        <taxon>Dikarya</taxon>
        <taxon>Basidiomycota</taxon>
        <taxon>Agaricomycotina</taxon>
        <taxon>Tremellomycetes</taxon>
        <taxon>Filobasidiales</taxon>
        <taxon>Filobasidiaceae</taxon>
        <taxon>Naganishia</taxon>
    </lineage>
</organism>
<name>A0ACC2WE07_9TREE</name>
<proteinExistence type="predicted"/>
<evidence type="ECO:0000313" key="2">
    <source>
        <dbReference type="Proteomes" id="UP001227268"/>
    </source>
</evidence>